<accession>A0A6P6PG22</accession>
<dbReference type="InterPro" id="IPR015631">
    <property type="entry name" value="CD2/SLAM_rcpt"/>
</dbReference>
<keyword evidence="6" id="KW-1133">Transmembrane helix</keyword>
<reference evidence="10" key="1">
    <citation type="submission" date="2025-08" db="UniProtKB">
        <authorList>
            <consortium name="RefSeq"/>
        </authorList>
    </citation>
    <scope>IDENTIFICATION</scope>
    <source>
        <strain evidence="10">Wakin</strain>
        <tissue evidence="10">Muscle</tissue>
    </source>
</reference>
<feature type="signal peptide" evidence="7">
    <location>
        <begin position="1"/>
        <end position="18"/>
    </location>
</feature>
<dbReference type="KEGG" id="caua:113098471"/>
<protein>
    <submittedName>
        <fullName evidence="10">T-cell surface antigen CD2-like</fullName>
    </submittedName>
</protein>
<evidence type="ECO:0000313" key="10">
    <source>
        <dbReference type="RefSeq" id="XP_026119400.1"/>
    </source>
</evidence>
<evidence type="ECO:0000256" key="5">
    <source>
        <dbReference type="SAM" id="MobiDB-lite"/>
    </source>
</evidence>
<dbReference type="Proteomes" id="UP000515129">
    <property type="component" value="Chromosome 1"/>
</dbReference>
<feature type="domain" description="Ig-like" evidence="8">
    <location>
        <begin position="117"/>
        <end position="189"/>
    </location>
</feature>
<proteinExistence type="predicted"/>
<dbReference type="InterPro" id="IPR007110">
    <property type="entry name" value="Ig-like_dom"/>
</dbReference>
<dbReference type="PANTHER" id="PTHR12080">
    <property type="entry name" value="SIGNALING LYMPHOCYTIC ACTIVATION MOLECULE"/>
    <property type="match status" value="1"/>
</dbReference>
<feature type="transmembrane region" description="Helical" evidence="6">
    <location>
        <begin position="201"/>
        <end position="227"/>
    </location>
</feature>
<dbReference type="PANTHER" id="PTHR12080:SF55">
    <property type="entry name" value="LYMPHOCYTE FUNCTION-ASSOCIATED ANTIGEN 3"/>
    <property type="match status" value="1"/>
</dbReference>
<dbReference type="InterPro" id="IPR013783">
    <property type="entry name" value="Ig-like_fold"/>
</dbReference>
<keyword evidence="4" id="KW-0325">Glycoprotein</keyword>
<keyword evidence="3 6" id="KW-0472">Membrane</keyword>
<name>A0A6P6PG22_CARAU</name>
<keyword evidence="2 7" id="KW-0732">Signal</keyword>
<evidence type="ECO:0000256" key="3">
    <source>
        <dbReference type="ARBA" id="ARBA00023136"/>
    </source>
</evidence>
<evidence type="ECO:0000256" key="7">
    <source>
        <dbReference type="SAM" id="SignalP"/>
    </source>
</evidence>
<dbReference type="PROSITE" id="PS50835">
    <property type="entry name" value="IG_LIKE"/>
    <property type="match status" value="1"/>
</dbReference>
<gene>
    <name evidence="10" type="primary">LOC113098471</name>
</gene>
<keyword evidence="6" id="KW-0812">Transmembrane</keyword>
<comment type="subcellular location">
    <subcellularLocation>
        <location evidence="1">Membrane</location>
    </subcellularLocation>
</comment>
<feature type="chain" id="PRO_5027977022" evidence="7">
    <location>
        <begin position="19"/>
        <end position="324"/>
    </location>
</feature>
<keyword evidence="9" id="KW-1185">Reference proteome</keyword>
<feature type="compositionally biased region" description="Basic residues" evidence="5">
    <location>
        <begin position="315"/>
        <end position="324"/>
    </location>
</feature>
<evidence type="ECO:0000256" key="6">
    <source>
        <dbReference type="SAM" id="Phobius"/>
    </source>
</evidence>
<dbReference type="SUPFAM" id="SSF48726">
    <property type="entry name" value="Immunoglobulin"/>
    <property type="match status" value="2"/>
</dbReference>
<dbReference type="GO" id="GO:0016020">
    <property type="term" value="C:membrane"/>
    <property type="evidence" value="ECO:0007669"/>
    <property type="project" value="UniProtKB-SubCell"/>
</dbReference>
<dbReference type="GeneID" id="113098471"/>
<sequence>MSCEYSLLFLFLCGFAVSASTKLCEQGTSCIIKLPAQNIPSEIMWTHLSSGDFIIKKNGRIKVNSLNGTIEENGSLTLKSVTLNSTGKYKYTVYASDGTETSGQVEIKVHEKLPKPTIRLVCNANGSAYLICEIPYSEDLTISWYNEKQIINGASEKRLFLTPAQMQESKLYSCHAKNPIREEQSESITSLCARKLFGLDFWITVSILSGGGALLLLLSFVLVICVWRRFIQQKHQQDEDELRLRVFQDETPNGTTRSKHTARGQPAPPIPQEDTSPQPQTQTQTQHKTQIRARPPPPPKDDEEYPPPLPNPRNKQQRKRNVEP</sequence>
<dbReference type="Gene3D" id="2.60.40.10">
    <property type="entry name" value="Immunoglobulins"/>
    <property type="match status" value="1"/>
</dbReference>
<dbReference type="RefSeq" id="XP_026119400.1">
    <property type="nucleotide sequence ID" value="XM_026263615.1"/>
</dbReference>
<dbReference type="InterPro" id="IPR036179">
    <property type="entry name" value="Ig-like_dom_sf"/>
</dbReference>
<evidence type="ECO:0000256" key="4">
    <source>
        <dbReference type="ARBA" id="ARBA00023180"/>
    </source>
</evidence>
<feature type="compositionally biased region" description="Low complexity" evidence="5">
    <location>
        <begin position="272"/>
        <end position="288"/>
    </location>
</feature>
<evidence type="ECO:0000259" key="8">
    <source>
        <dbReference type="PROSITE" id="PS50835"/>
    </source>
</evidence>
<evidence type="ECO:0000256" key="2">
    <source>
        <dbReference type="ARBA" id="ARBA00022729"/>
    </source>
</evidence>
<dbReference type="CDD" id="cd00096">
    <property type="entry name" value="Ig"/>
    <property type="match status" value="1"/>
</dbReference>
<organism evidence="9 10">
    <name type="scientific">Carassius auratus</name>
    <name type="common">Goldfish</name>
    <dbReference type="NCBI Taxonomy" id="7957"/>
    <lineage>
        <taxon>Eukaryota</taxon>
        <taxon>Metazoa</taxon>
        <taxon>Chordata</taxon>
        <taxon>Craniata</taxon>
        <taxon>Vertebrata</taxon>
        <taxon>Euteleostomi</taxon>
        <taxon>Actinopterygii</taxon>
        <taxon>Neopterygii</taxon>
        <taxon>Teleostei</taxon>
        <taxon>Ostariophysi</taxon>
        <taxon>Cypriniformes</taxon>
        <taxon>Cyprinidae</taxon>
        <taxon>Cyprininae</taxon>
        <taxon>Carassius</taxon>
    </lineage>
</organism>
<dbReference type="OrthoDB" id="8963224at2759"/>
<dbReference type="AlphaFoldDB" id="A0A6P6PG22"/>
<dbReference type="Gene3D" id="3.90.930.1">
    <property type="match status" value="1"/>
</dbReference>
<evidence type="ECO:0000313" key="9">
    <source>
        <dbReference type="Proteomes" id="UP000515129"/>
    </source>
</evidence>
<feature type="region of interest" description="Disordered" evidence="5">
    <location>
        <begin position="248"/>
        <end position="324"/>
    </location>
</feature>
<evidence type="ECO:0000256" key="1">
    <source>
        <dbReference type="ARBA" id="ARBA00004370"/>
    </source>
</evidence>